<dbReference type="GO" id="GO:0015108">
    <property type="term" value="F:chloride transmembrane transporter activity"/>
    <property type="evidence" value="ECO:0007669"/>
    <property type="project" value="InterPro"/>
</dbReference>
<dbReference type="KEGG" id="tsq:D3A95_01260"/>
<dbReference type="Gene3D" id="1.10.3080.10">
    <property type="entry name" value="Clc chloride channel"/>
    <property type="match status" value="1"/>
</dbReference>
<evidence type="ECO:0000313" key="6">
    <source>
        <dbReference type="EMBL" id="QLL29665.1"/>
    </source>
</evidence>
<evidence type="ECO:0000256" key="5">
    <source>
        <dbReference type="SAM" id="Phobius"/>
    </source>
</evidence>
<evidence type="ECO:0000256" key="1">
    <source>
        <dbReference type="ARBA" id="ARBA00004141"/>
    </source>
</evidence>
<keyword evidence="2 5" id="KW-0812">Transmembrane</keyword>
<dbReference type="InterPro" id="IPR014743">
    <property type="entry name" value="Cl-channel_core"/>
</dbReference>
<dbReference type="AlphaFoldDB" id="A0A7D6EUF0"/>
<feature type="transmembrane region" description="Helical" evidence="5">
    <location>
        <begin position="59"/>
        <end position="85"/>
    </location>
</feature>
<feature type="transmembrane region" description="Helical" evidence="5">
    <location>
        <begin position="263"/>
        <end position="286"/>
    </location>
</feature>
<dbReference type="PROSITE" id="PS51257">
    <property type="entry name" value="PROKAR_LIPOPROTEIN"/>
    <property type="match status" value="1"/>
</dbReference>
<keyword evidence="7" id="KW-1185">Reference proteome</keyword>
<feature type="transmembrane region" description="Helical" evidence="5">
    <location>
        <begin position="328"/>
        <end position="345"/>
    </location>
</feature>
<sequence>MARIACPYPRLLLYALIVGLLGGCIATAFYLGLKLGFALLWGTDPSQVSIGTWAHLYPYIPLVTAFGGLLVGLSVKFFGATGGLADAIAEVHHEGRLSYRFLPGMALASSLSLLFGSSAGPESPMIDINGGLGSWFAERLHLPPESTRILTLCGMAAGMGVFFESPLGATLFVLEVPHRRSVEFYEAIIPALISAATGFTLFRVMTGTTIGGIYSFPAYDTLRAEDIGFAVLLGIIGAAVGTLFIFLDRQIQRWLTPYRQYPLALIVAVGFLIGLIALIHPITLFYGERQIEQIIQVVNRYSIGILLSVAFFKLVALSLCLRGGFRGGVVFPLFFVGACVGMAVHEALPNTPLSVALTGMMAAITVVVTKTPLGLAVILTVISHTAMLPLITIATLTSYLLTLPIACIPSQRSRDAAPDP</sequence>
<proteinExistence type="predicted"/>
<dbReference type="PRINTS" id="PR00762">
    <property type="entry name" value="CLCHANNEL"/>
</dbReference>
<name>A0A7D6EUF0_9CYAN</name>
<dbReference type="EMBL" id="CP032152">
    <property type="protein sequence ID" value="QLL29665.1"/>
    <property type="molecule type" value="Genomic_DNA"/>
</dbReference>
<evidence type="ECO:0000313" key="7">
    <source>
        <dbReference type="Proteomes" id="UP000261812"/>
    </source>
</evidence>
<dbReference type="InterPro" id="IPR050368">
    <property type="entry name" value="ClC-type_chloride_channel"/>
</dbReference>
<keyword evidence="4 5" id="KW-0472">Membrane</keyword>
<feature type="transmembrane region" description="Helical" evidence="5">
    <location>
        <begin position="301"/>
        <end position="321"/>
    </location>
</feature>
<dbReference type="GO" id="GO:0016020">
    <property type="term" value="C:membrane"/>
    <property type="evidence" value="ECO:0007669"/>
    <property type="project" value="UniProtKB-SubCell"/>
</dbReference>
<dbReference type="RefSeq" id="WP_181495655.1">
    <property type="nucleotide sequence ID" value="NZ_CP032152.1"/>
</dbReference>
<dbReference type="CDD" id="cd00400">
    <property type="entry name" value="Voltage_gated_ClC"/>
    <property type="match status" value="1"/>
</dbReference>
<comment type="subcellular location">
    <subcellularLocation>
        <location evidence="1">Membrane</location>
        <topology evidence="1">Multi-pass membrane protein</topology>
    </subcellularLocation>
</comment>
<dbReference type="InterPro" id="IPR001807">
    <property type="entry name" value="ClC"/>
</dbReference>
<evidence type="ECO:0000256" key="4">
    <source>
        <dbReference type="ARBA" id="ARBA00023136"/>
    </source>
</evidence>
<organism evidence="6 7">
    <name type="scientific">Thermosynechococcus sichuanensis E542</name>
    <dbReference type="NCBI Taxonomy" id="2016101"/>
    <lineage>
        <taxon>Bacteria</taxon>
        <taxon>Bacillati</taxon>
        <taxon>Cyanobacteriota</taxon>
        <taxon>Cyanophyceae</taxon>
        <taxon>Acaryochloridales</taxon>
        <taxon>Thermosynechococcaceae</taxon>
        <taxon>Thermosynechococcus</taxon>
        <taxon>Thermosynechococcus sichuanensis</taxon>
    </lineage>
</organism>
<keyword evidence="3 5" id="KW-1133">Transmembrane helix</keyword>
<feature type="transmembrane region" description="Helical" evidence="5">
    <location>
        <begin position="188"/>
        <end position="215"/>
    </location>
</feature>
<evidence type="ECO:0000256" key="2">
    <source>
        <dbReference type="ARBA" id="ARBA00022692"/>
    </source>
</evidence>
<feature type="transmembrane region" description="Helical" evidence="5">
    <location>
        <begin position="227"/>
        <end position="247"/>
    </location>
</feature>
<gene>
    <name evidence="6" type="ORF">D3A95_01260</name>
</gene>
<protein>
    <submittedName>
        <fullName evidence="6">Chloride channel protein</fullName>
    </submittedName>
</protein>
<feature type="transmembrane region" description="Helical" evidence="5">
    <location>
        <begin position="12"/>
        <end position="39"/>
    </location>
</feature>
<dbReference type="Proteomes" id="UP000261812">
    <property type="component" value="Chromosome"/>
</dbReference>
<dbReference type="Pfam" id="PF00654">
    <property type="entry name" value="Voltage_CLC"/>
    <property type="match status" value="1"/>
</dbReference>
<dbReference type="PANTHER" id="PTHR43427">
    <property type="entry name" value="CHLORIDE CHANNEL PROTEIN CLC-E"/>
    <property type="match status" value="1"/>
</dbReference>
<accession>A0A7D6EUF0</accession>
<dbReference type="PANTHER" id="PTHR43427:SF12">
    <property type="entry name" value="CHLORIDE TRANSPORTER"/>
    <property type="match status" value="1"/>
</dbReference>
<reference evidence="7" key="1">
    <citation type="submission" date="2018-09" db="EMBL/GenBank/DDBJ databases">
        <title>Complete genome sequence of thermophilic cyanobacteria strain Thermosynechococcus elongatus PKUAC-SCTE542.</title>
        <authorList>
            <person name="Liang Y."/>
            <person name="Tang J."/>
            <person name="Daroch M."/>
        </authorList>
    </citation>
    <scope>NUCLEOTIDE SEQUENCE [LARGE SCALE GENOMIC DNA]</scope>
    <source>
        <strain evidence="7">E542</strain>
    </source>
</reference>
<feature type="transmembrane region" description="Helical" evidence="5">
    <location>
        <begin position="375"/>
        <end position="401"/>
    </location>
</feature>
<evidence type="ECO:0000256" key="3">
    <source>
        <dbReference type="ARBA" id="ARBA00022989"/>
    </source>
</evidence>
<dbReference type="SUPFAM" id="SSF81340">
    <property type="entry name" value="Clc chloride channel"/>
    <property type="match status" value="1"/>
</dbReference>